<accession>A0ABV7T8W1</accession>
<organism evidence="11 12">
    <name type="scientific">Stutzerimonas tarimensis</name>
    <dbReference type="NCBI Taxonomy" id="1507735"/>
    <lineage>
        <taxon>Bacteria</taxon>
        <taxon>Pseudomonadati</taxon>
        <taxon>Pseudomonadota</taxon>
        <taxon>Gammaproteobacteria</taxon>
        <taxon>Pseudomonadales</taxon>
        <taxon>Pseudomonadaceae</taxon>
        <taxon>Stutzerimonas</taxon>
    </lineage>
</organism>
<dbReference type="PANTHER" id="PTHR35091">
    <property type="entry name" value="FLAGELLAR PROTEIN FLIL"/>
    <property type="match status" value="1"/>
</dbReference>
<sequence length="167" mass="18173">MAKKPKAAKAPGDGNGGGKLKLIILGVVALLLVAGISVAVTWFLLSKDSDAEPDQAAAPVAQPAIYEALAPAFVINYRHDNRPRYMQVSVALMSRDQKSLDALKTHMPLLRNRLVMLFSSQDFAQLMTPVGKEMLRQQATASVQELAQQETGQLAIEQVLFTNFVLQ</sequence>
<evidence type="ECO:0000256" key="5">
    <source>
        <dbReference type="ARBA" id="ARBA00022500"/>
    </source>
</evidence>
<keyword evidence="7 10" id="KW-0283">Flagellar rotation</keyword>
<keyword evidence="11" id="KW-0966">Cell projection</keyword>
<keyword evidence="8 10" id="KW-1133">Transmembrane helix</keyword>
<comment type="function">
    <text evidence="1 10">Controls the rotational direction of flagella during chemotaxis.</text>
</comment>
<evidence type="ECO:0000256" key="2">
    <source>
        <dbReference type="ARBA" id="ARBA00004162"/>
    </source>
</evidence>
<dbReference type="EMBL" id="JBHRXZ010000024">
    <property type="protein sequence ID" value="MFC3609032.1"/>
    <property type="molecule type" value="Genomic_DNA"/>
</dbReference>
<evidence type="ECO:0000256" key="1">
    <source>
        <dbReference type="ARBA" id="ARBA00002254"/>
    </source>
</evidence>
<comment type="subcellular location">
    <subcellularLocation>
        <location evidence="10">Cell inner membrane</location>
    </subcellularLocation>
    <subcellularLocation>
        <location evidence="2">Cell membrane</location>
        <topology evidence="2">Single-pass membrane protein</topology>
    </subcellularLocation>
</comment>
<feature type="transmembrane region" description="Helical" evidence="10">
    <location>
        <begin position="20"/>
        <end position="45"/>
    </location>
</feature>
<evidence type="ECO:0000313" key="12">
    <source>
        <dbReference type="Proteomes" id="UP001595630"/>
    </source>
</evidence>
<dbReference type="Pfam" id="PF03748">
    <property type="entry name" value="FliL"/>
    <property type="match status" value="1"/>
</dbReference>
<keyword evidence="9 10" id="KW-0472">Membrane</keyword>
<comment type="similarity">
    <text evidence="3 10">Belongs to the FliL family.</text>
</comment>
<evidence type="ECO:0000256" key="10">
    <source>
        <dbReference type="RuleBase" id="RU364125"/>
    </source>
</evidence>
<keyword evidence="11" id="KW-0282">Flagellum</keyword>
<keyword evidence="11" id="KW-0969">Cilium</keyword>
<keyword evidence="4" id="KW-1003">Cell membrane</keyword>
<keyword evidence="12" id="KW-1185">Reference proteome</keyword>
<keyword evidence="6 10" id="KW-0812">Transmembrane</keyword>
<proteinExistence type="inferred from homology"/>
<dbReference type="RefSeq" id="WP_386366201.1">
    <property type="nucleotide sequence ID" value="NZ_JBHRXZ010000024.1"/>
</dbReference>
<reference evidence="12" key="1">
    <citation type="journal article" date="2019" name="Int. J. Syst. Evol. Microbiol.">
        <title>The Global Catalogue of Microorganisms (GCM) 10K type strain sequencing project: providing services to taxonomists for standard genome sequencing and annotation.</title>
        <authorList>
            <consortium name="The Broad Institute Genomics Platform"/>
            <consortium name="The Broad Institute Genome Sequencing Center for Infectious Disease"/>
            <person name="Wu L."/>
            <person name="Ma J."/>
        </authorList>
    </citation>
    <scope>NUCLEOTIDE SEQUENCE [LARGE SCALE GENOMIC DNA]</scope>
    <source>
        <strain evidence="12">KCTC 42447</strain>
    </source>
</reference>
<comment type="caution">
    <text evidence="11">The sequence shown here is derived from an EMBL/GenBank/DDBJ whole genome shotgun (WGS) entry which is preliminary data.</text>
</comment>
<evidence type="ECO:0000256" key="7">
    <source>
        <dbReference type="ARBA" id="ARBA00022779"/>
    </source>
</evidence>
<dbReference type="NCBIfam" id="NF004285">
    <property type="entry name" value="PRK05696.1"/>
    <property type="match status" value="1"/>
</dbReference>
<evidence type="ECO:0000256" key="9">
    <source>
        <dbReference type="ARBA" id="ARBA00023136"/>
    </source>
</evidence>
<evidence type="ECO:0000313" key="11">
    <source>
        <dbReference type="EMBL" id="MFC3609032.1"/>
    </source>
</evidence>
<keyword evidence="5 10" id="KW-0145">Chemotaxis</keyword>
<protein>
    <recommendedName>
        <fullName evidence="10">Flagellar protein FliL</fullName>
    </recommendedName>
</protein>
<dbReference type="PANTHER" id="PTHR35091:SF2">
    <property type="entry name" value="FLAGELLAR PROTEIN FLIL"/>
    <property type="match status" value="1"/>
</dbReference>
<gene>
    <name evidence="11" type="primary">fliL</name>
    <name evidence="11" type="ORF">ACFOMF_14715</name>
</gene>
<evidence type="ECO:0000256" key="6">
    <source>
        <dbReference type="ARBA" id="ARBA00022692"/>
    </source>
</evidence>
<dbReference type="InterPro" id="IPR005503">
    <property type="entry name" value="FliL"/>
</dbReference>
<evidence type="ECO:0000256" key="4">
    <source>
        <dbReference type="ARBA" id="ARBA00022475"/>
    </source>
</evidence>
<keyword evidence="10" id="KW-0997">Cell inner membrane</keyword>
<evidence type="ECO:0000256" key="8">
    <source>
        <dbReference type="ARBA" id="ARBA00022989"/>
    </source>
</evidence>
<dbReference type="Proteomes" id="UP001595630">
    <property type="component" value="Unassembled WGS sequence"/>
</dbReference>
<evidence type="ECO:0000256" key="3">
    <source>
        <dbReference type="ARBA" id="ARBA00008281"/>
    </source>
</evidence>
<name>A0ABV7T8W1_9GAMM</name>